<proteinExistence type="predicted"/>
<gene>
    <name evidence="1" type="ORF">MGMO_170c00040</name>
</gene>
<comment type="caution">
    <text evidence="1">The sequence shown here is derived from an EMBL/GenBank/DDBJ whole genome shotgun (WGS) entry which is preliminary data.</text>
</comment>
<dbReference type="EMBL" id="AYLO01000155">
    <property type="protein sequence ID" value="ESS67236.1"/>
    <property type="molecule type" value="Genomic_DNA"/>
</dbReference>
<name>V5DIJ5_9GAMM</name>
<protein>
    <submittedName>
        <fullName evidence="1">Nucleotidyltransferase substrate binding protein, HI0074 family</fullName>
    </submittedName>
</protein>
<dbReference type="GO" id="GO:0016740">
    <property type="term" value="F:transferase activity"/>
    <property type="evidence" value="ECO:0007669"/>
    <property type="project" value="UniProtKB-KW"/>
</dbReference>
<keyword evidence="1" id="KW-0808">Transferase</keyword>
<dbReference type="InterPro" id="IPR010235">
    <property type="entry name" value="HepT"/>
</dbReference>
<dbReference type="RefSeq" id="WP_023496426.1">
    <property type="nucleotide sequence ID" value="NZ_AYLO01000155.1"/>
</dbReference>
<keyword evidence="2" id="KW-1185">Reference proteome</keyword>
<dbReference type="PATRIC" id="fig|1116472.3.peg.3821"/>
<accession>V5DIJ5</accession>
<dbReference type="OrthoDB" id="9810452at2"/>
<dbReference type="NCBIfam" id="TIGR01987">
    <property type="entry name" value="HI0074"/>
    <property type="match status" value="1"/>
</dbReference>
<sequence>MNDQDNRWQQRFANYKKALAQLKSAVELSQQRALSQLEKQGVIQAFEVTHELAWNVLKDYLEDQGNQAVKGSKDATREAFKVALIADGEQWMAMIQSRNLSSHTYNEHTAEQLVDAILSVYFPLFEALQTEMENHLP</sequence>
<dbReference type="eggNOG" id="COG1669">
    <property type="taxonomic scope" value="Bacteria"/>
</dbReference>
<reference evidence="1 2" key="1">
    <citation type="journal article" date="2013" name="Genome Announc.">
        <title>Draft Genome Sequence of the Methanotrophic Gammaproteobacterium Methyloglobulus morosus DSM 22980 Strain KoM1.</title>
        <authorList>
            <person name="Poehlein A."/>
            <person name="Deutzmann J.S."/>
            <person name="Daniel R."/>
            <person name="Simeonova D.D."/>
        </authorList>
    </citation>
    <scope>NUCLEOTIDE SEQUENCE [LARGE SCALE GENOMIC DNA]</scope>
    <source>
        <strain evidence="1 2">KoM1</strain>
    </source>
</reference>
<dbReference type="SUPFAM" id="SSF81593">
    <property type="entry name" value="Nucleotidyltransferase substrate binding subunit/domain"/>
    <property type="match status" value="1"/>
</dbReference>
<dbReference type="Gene3D" id="1.20.120.330">
    <property type="entry name" value="Nucleotidyltransferases domain 2"/>
    <property type="match status" value="1"/>
</dbReference>
<evidence type="ECO:0000313" key="2">
    <source>
        <dbReference type="Proteomes" id="UP000017842"/>
    </source>
</evidence>
<dbReference type="Proteomes" id="UP000017842">
    <property type="component" value="Unassembled WGS sequence"/>
</dbReference>
<dbReference type="AlphaFoldDB" id="V5DIJ5"/>
<evidence type="ECO:0000313" key="1">
    <source>
        <dbReference type="EMBL" id="ESS67236.1"/>
    </source>
</evidence>
<organism evidence="1 2">
    <name type="scientific">Methyloglobulus morosus KoM1</name>
    <dbReference type="NCBI Taxonomy" id="1116472"/>
    <lineage>
        <taxon>Bacteria</taxon>
        <taxon>Pseudomonadati</taxon>
        <taxon>Pseudomonadota</taxon>
        <taxon>Gammaproteobacteria</taxon>
        <taxon>Methylococcales</taxon>
        <taxon>Methylococcaceae</taxon>
        <taxon>Methyloglobulus</taxon>
    </lineage>
</organism>
<dbReference type="Pfam" id="PF08780">
    <property type="entry name" value="NTase_sub_bind"/>
    <property type="match status" value="1"/>
</dbReference>
<dbReference type="STRING" id="1116472.MGMO_170c00040"/>